<accession>A0A1I7HGU5</accession>
<reference evidence="2" key="1">
    <citation type="submission" date="2016-10" db="EMBL/GenBank/DDBJ databases">
        <authorList>
            <person name="Varghese N."/>
        </authorList>
    </citation>
    <scope>NUCLEOTIDE SEQUENCE [LARGE SCALE GENOMIC DNA]</scope>
    <source>
        <strain evidence="2">DSM 17980</strain>
    </source>
</reference>
<sequence>MKSKQFLFTGCVGVFLAILSGCDDGTPVDSITNNLTNTGSVSLSLRTIDMKSTHNGWAVTSDAVMYTTEGGIHWKKVLTIPDGGDIRTDFISADAAAVVVNDQGSDGSSRLFMTSDSGKHWTQSVLPTAGVTDVSFVGSNGWILCDPEGQSMGSEHVTMFHSQDGGKHWVRVAESTGSSSSHQISDAGAKSMVFVHDHVGFVSVQGWIVGLYRTSDSGLQWDRVTLPNLQIPDGMEGGVGKPVFFDASHGVVSSYRTDHHHDWFGAYVTADGGQTWRLQSTVTSTSNPDGMHDEFCFIDQQTWVWVLGDVLWKTSNAGHSWNTITLPFSEVVKLDFVNSKEGWALTRGDEALSTRLFFTEDGGTSWTEIHPQAP</sequence>
<dbReference type="AlphaFoldDB" id="A0A1I7HGU5"/>
<name>A0A1I7HGU5_9BACL</name>
<keyword evidence="2" id="KW-1185">Reference proteome</keyword>
<evidence type="ECO:0008006" key="3">
    <source>
        <dbReference type="Google" id="ProtNLM"/>
    </source>
</evidence>
<dbReference type="PROSITE" id="PS51257">
    <property type="entry name" value="PROKAR_LIPOPROTEIN"/>
    <property type="match status" value="1"/>
</dbReference>
<dbReference type="PANTHER" id="PTHR47199:SF2">
    <property type="entry name" value="PHOTOSYSTEM II STABILITY_ASSEMBLY FACTOR HCF136, CHLOROPLASTIC"/>
    <property type="match status" value="1"/>
</dbReference>
<dbReference type="PANTHER" id="PTHR47199">
    <property type="entry name" value="PHOTOSYSTEM II STABILITY/ASSEMBLY FACTOR HCF136, CHLOROPLASTIC"/>
    <property type="match status" value="1"/>
</dbReference>
<organism evidence="1 2">
    <name type="scientific">Alicyclobacillus macrosporangiidus</name>
    <dbReference type="NCBI Taxonomy" id="392015"/>
    <lineage>
        <taxon>Bacteria</taxon>
        <taxon>Bacillati</taxon>
        <taxon>Bacillota</taxon>
        <taxon>Bacilli</taxon>
        <taxon>Bacillales</taxon>
        <taxon>Alicyclobacillaceae</taxon>
        <taxon>Alicyclobacillus</taxon>
    </lineage>
</organism>
<dbReference type="SUPFAM" id="SSF50939">
    <property type="entry name" value="Sialidases"/>
    <property type="match status" value="2"/>
</dbReference>
<evidence type="ECO:0000313" key="2">
    <source>
        <dbReference type="Proteomes" id="UP000183508"/>
    </source>
</evidence>
<protein>
    <recommendedName>
        <fullName evidence="3">Photosynthesis system II assembly factor Ycf48/Hcf136-like domain-containing protein</fullName>
    </recommendedName>
</protein>
<dbReference type="InterPro" id="IPR015943">
    <property type="entry name" value="WD40/YVTN_repeat-like_dom_sf"/>
</dbReference>
<dbReference type="Proteomes" id="UP000183508">
    <property type="component" value="Unassembled WGS sequence"/>
</dbReference>
<dbReference type="OrthoDB" id="501835at2"/>
<dbReference type="EMBL" id="FPBV01000004">
    <property type="protein sequence ID" value="SFU59974.1"/>
    <property type="molecule type" value="Genomic_DNA"/>
</dbReference>
<dbReference type="Gene3D" id="2.130.10.10">
    <property type="entry name" value="YVTN repeat-like/Quinoprotein amine dehydrogenase"/>
    <property type="match status" value="2"/>
</dbReference>
<dbReference type="RefSeq" id="WP_074950405.1">
    <property type="nucleotide sequence ID" value="NZ_FPBV01000004.1"/>
</dbReference>
<gene>
    <name evidence="1" type="ORF">SAMN05421543_104189</name>
</gene>
<dbReference type="InterPro" id="IPR036278">
    <property type="entry name" value="Sialidase_sf"/>
</dbReference>
<proteinExistence type="predicted"/>
<dbReference type="CDD" id="cd15482">
    <property type="entry name" value="Sialidase_non-viral"/>
    <property type="match status" value="1"/>
</dbReference>
<evidence type="ECO:0000313" key="1">
    <source>
        <dbReference type="EMBL" id="SFU59974.1"/>
    </source>
</evidence>